<dbReference type="EMBL" id="JBGUAW010000007">
    <property type="protein sequence ID" value="MFA9461378.1"/>
    <property type="molecule type" value="Genomic_DNA"/>
</dbReference>
<comment type="similarity">
    <text evidence="3 4">Belongs to the bacterial glucokinase family.</text>
</comment>
<dbReference type="HAMAP" id="MF_00524">
    <property type="entry name" value="Glucokinase"/>
    <property type="match status" value="1"/>
</dbReference>
<accession>A0ABV4TXV4</accession>
<organism evidence="5 6">
    <name type="scientific">Thiohalorhabdus methylotrophus</name>
    <dbReference type="NCBI Taxonomy" id="3242694"/>
    <lineage>
        <taxon>Bacteria</taxon>
        <taxon>Pseudomonadati</taxon>
        <taxon>Pseudomonadota</taxon>
        <taxon>Gammaproteobacteria</taxon>
        <taxon>Thiohalorhabdales</taxon>
        <taxon>Thiohalorhabdaceae</taxon>
        <taxon>Thiohalorhabdus</taxon>
    </lineage>
</organism>
<feature type="binding site" evidence="3">
    <location>
        <begin position="6"/>
        <end position="11"/>
    </location>
    <ligand>
        <name>ATP</name>
        <dbReference type="ChEBI" id="CHEBI:30616"/>
    </ligand>
</feature>
<keyword evidence="3" id="KW-0067">ATP-binding</keyword>
<dbReference type="PANTHER" id="PTHR47363">
    <property type="entry name" value="GLUCOKINASE"/>
    <property type="match status" value="1"/>
</dbReference>
<comment type="catalytic activity">
    <reaction evidence="3">
        <text>D-glucose + ATP = D-glucose 6-phosphate + ADP + H(+)</text>
        <dbReference type="Rhea" id="RHEA:17825"/>
        <dbReference type="ChEBI" id="CHEBI:4167"/>
        <dbReference type="ChEBI" id="CHEBI:15378"/>
        <dbReference type="ChEBI" id="CHEBI:30616"/>
        <dbReference type="ChEBI" id="CHEBI:61548"/>
        <dbReference type="ChEBI" id="CHEBI:456216"/>
        <dbReference type="EC" id="2.7.1.2"/>
    </reaction>
</comment>
<dbReference type="PANTHER" id="PTHR47363:SF1">
    <property type="entry name" value="GLUCOKINASE"/>
    <property type="match status" value="1"/>
</dbReference>
<dbReference type="InterPro" id="IPR043129">
    <property type="entry name" value="ATPase_NBD"/>
</dbReference>
<evidence type="ECO:0000313" key="5">
    <source>
        <dbReference type="EMBL" id="MFA9461378.1"/>
    </source>
</evidence>
<evidence type="ECO:0000256" key="4">
    <source>
        <dbReference type="RuleBase" id="RU004046"/>
    </source>
</evidence>
<gene>
    <name evidence="3 5" type="primary">glk</name>
    <name evidence="5" type="ORF">ACERLL_11130</name>
</gene>
<dbReference type="SUPFAM" id="SSF53067">
    <property type="entry name" value="Actin-like ATPase domain"/>
    <property type="match status" value="1"/>
</dbReference>
<keyword evidence="3" id="KW-0963">Cytoplasm</keyword>
<keyword evidence="6" id="KW-1185">Reference proteome</keyword>
<dbReference type="Proteomes" id="UP001575181">
    <property type="component" value="Unassembled WGS sequence"/>
</dbReference>
<comment type="subcellular location">
    <subcellularLocation>
        <location evidence="3">Cytoplasm</location>
    </subcellularLocation>
</comment>
<dbReference type="NCBIfam" id="TIGR00749">
    <property type="entry name" value="glk"/>
    <property type="match status" value="1"/>
</dbReference>
<comment type="caution">
    <text evidence="5">The sequence shown here is derived from an EMBL/GenBank/DDBJ whole genome shotgun (WGS) entry which is preliminary data.</text>
</comment>
<dbReference type="GO" id="GO:0004340">
    <property type="term" value="F:glucokinase activity"/>
    <property type="evidence" value="ECO:0007669"/>
    <property type="project" value="UniProtKB-EC"/>
</dbReference>
<dbReference type="RefSeq" id="WP_373656167.1">
    <property type="nucleotide sequence ID" value="NZ_JBGUAW010000007.1"/>
</dbReference>
<keyword evidence="1 3" id="KW-0808">Transferase</keyword>
<proteinExistence type="inferred from homology"/>
<protein>
    <recommendedName>
        <fullName evidence="3">Glucokinase</fullName>
        <ecNumber evidence="3">2.7.1.2</ecNumber>
    </recommendedName>
    <alternativeName>
        <fullName evidence="3">Glucose kinase</fullName>
    </alternativeName>
</protein>
<keyword evidence="3" id="KW-0324">Glycolysis</keyword>
<dbReference type="Gene3D" id="3.30.420.40">
    <property type="match status" value="1"/>
</dbReference>
<keyword evidence="3" id="KW-0547">Nucleotide-binding</keyword>
<dbReference type="EC" id="2.7.1.2" evidence="3"/>
<evidence type="ECO:0000256" key="1">
    <source>
        <dbReference type="ARBA" id="ARBA00022679"/>
    </source>
</evidence>
<evidence type="ECO:0000256" key="2">
    <source>
        <dbReference type="ARBA" id="ARBA00022777"/>
    </source>
</evidence>
<keyword evidence="2 3" id="KW-0418">Kinase</keyword>
<dbReference type="CDD" id="cd24008">
    <property type="entry name" value="ASKHA_NBD_GLK"/>
    <property type="match status" value="1"/>
</dbReference>
<evidence type="ECO:0000313" key="6">
    <source>
        <dbReference type="Proteomes" id="UP001575181"/>
    </source>
</evidence>
<dbReference type="InterPro" id="IPR003836">
    <property type="entry name" value="Glucokinase"/>
</dbReference>
<dbReference type="Gene3D" id="3.40.367.20">
    <property type="match status" value="1"/>
</dbReference>
<reference evidence="5 6" key="1">
    <citation type="submission" date="2024-08" db="EMBL/GenBank/DDBJ databases">
        <title>Whole-genome sequencing of halo(alkali)philic microorganisms from hypersaline lakes.</title>
        <authorList>
            <person name="Sorokin D.Y."/>
            <person name="Merkel A.Y."/>
            <person name="Messina E."/>
            <person name="Yakimov M."/>
        </authorList>
    </citation>
    <scope>NUCLEOTIDE SEQUENCE [LARGE SCALE GENOMIC DNA]</scope>
    <source>
        <strain evidence="5 6">Cl-TMA</strain>
    </source>
</reference>
<name>A0ABV4TXV4_9GAMM</name>
<sequence>MKVLVGDVGGTKTRLALVKATGGRLEVTVDARFPSPEFSGLEEVVRAFLAEHPESGVQAAAFGLPGPVLGGHVRTTNLPWKVRVEDLAEVLAVNRVHLLNDLEAAAYGIGELAAEDLAVIAEGSAERGGNRALIAAGTGLGEAALFWDGIRYHPFATEGGHADFAAADTVDYALHRYLADRHDHVSWEKVVSGPGLVNIHAFLCSYRDLSPPEWLAEEMRAGDPASAVAAAAEQRRCPVCVEAVDRFLRYYGMEAGNLALKVMATGGVYLGGGIAPRMVGRLREGALLEGFLAKGRMRPLMERIPVTVIRDDRIALLGAARYALSA</sequence>
<dbReference type="Pfam" id="PF02685">
    <property type="entry name" value="Glucokinase"/>
    <property type="match status" value="1"/>
</dbReference>
<evidence type="ECO:0000256" key="3">
    <source>
        <dbReference type="HAMAP-Rule" id="MF_00524"/>
    </source>
</evidence>